<dbReference type="InterPro" id="IPR008334">
    <property type="entry name" value="5'-Nucleotdase_C"/>
</dbReference>
<name>A0A2P8HDY4_9BACI</name>
<dbReference type="Proteomes" id="UP000242310">
    <property type="component" value="Unassembled WGS sequence"/>
</dbReference>
<dbReference type="InterPro" id="IPR029052">
    <property type="entry name" value="Metallo-depent_PP-like"/>
</dbReference>
<dbReference type="OrthoDB" id="9793179at2"/>
<dbReference type="InterPro" id="IPR011240">
    <property type="entry name" value="Pesterase_YunD"/>
</dbReference>
<dbReference type="SUPFAM" id="SSF55816">
    <property type="entry name" value="5'-nucleotidase (syn. UDP-sugar hydrolase), C-terminal domain"/>
    <property type="match status" value="1"/>
</dbReference>
<dbReference type="Pfam" id="PF02872">
    <property type="entry name" value="5_nucleotid_C"/>
    <property type="match status" value="1"/>
</dbReference>
<dbReference type="PANTHER" id="PTHR11575:SF23">
    <property type="entry name" value="5-NUCLEOTIDASE FAMILY PROTEIN"/>
    <property type="match status" value="1"/>
</dbReference>
<evidence type="ECO:0000313" key="6">
    <source>
        <dbReference type="Proteomes" id="UP000242310"/>
    </source>
</evidence>
<organism evidence="5 6">
    <name type="scientific">Salsuginibacillus halophilus</name>
    <dbReference type="NCBI Taxonomy" id="517424"/>
    <lineage>
        <taxon>Bacteria</taxon>
        <taxon>Bacillati</taxon>
        <taxon>Bacillota</taxon>
        <taxon>Bacilli</taxon>
        <taxon>Bacillales</taxon>
        <taxon>Bacillaceae</taxon>
        <taxon>Salsuginibacillus</taxon>
    </lineage>
</organism>
<keyword evidence="2" id="KW-0547">Nucleotide-binding</keyword>
<dbReference type="PRINTS" id="PR01607">
    <property type="entry name" value="APYRASEFAMLY"/>
</dbReference>
<evidence type="ECO:0000256" key="1">
    <source>
        <dbReference type="ARBA" id="ARBA00022729"/>
    </source>
</evidence>
<keyword evidence="6" id="KW-1185">Reference proteome</keyword>
<gene>
    <name evidence="5" type="ORF">B0H94_10848</name>
</gene>
<dbReference type="RefSeq" id="WP_106588915.1">
    <property type="nucleotide sequence ID" value="NZ_PYAV01000008.1"/>
</dbReference>
<dbReference type="EMBL" id="PYAV01000008">
    <property type="protein sequence ID" value="PSL44437.1"/>
    <property type="molecule type" value="Genomic_DNA"/>
</dbReference>
<dbReference type="GO" id="GO:0008768">
    <property type="term" value="F:UDP-sugar diphosphatase activity"/>
    <property type="evidence" value="ECO:0007669"/>
    <property type="project" value="TreeGrafter"/>
</dbReference>
<sequence>MKEKTLTIYHLNDLHSNLTQWPAIVSYLKKEQARHAERSTSALYVDIGDHADKVHPLTEGTKGTANTKLLNASPIHHATIGNNEGITFSRADLNKLYDDAAFTIVLANLFTLEGERPAWAVPYDVVELEDGFKIGITGLTAPFYPMYDKLGWQVEDPEVSLAEILPELKAQSDLVVVLSHLGYPKDEKLAASFEGLDLILGAHTHHLFKEAVEVNGTTIGQAGKHGYYIGQMQITYDPKTKALQHKEGWAVSLHQHETDEDTAELMTCIETEAERALNQPLIELAKPLQIDWNQSSPFGRELAEAVRSWCGTDIAMVNAGLLLDHLDAGTVTAGDLHEICPHPVNPCTLTVTGAVLKETLQAACTSRMINLEVQGFGFRGHKLGFMETAGLDYTLKTREDGSYHIKDIKIHDAPLNAKAEYRLATVDMFTFGYLYPGLAQAAAKEYFMPEMLRDVLAAHLQELSSLNG</sequence>
<feature type="domain" description="Calcineurin-like phosphoesterase" evidence="3">
    <location>
        <begin position="7"/>
        <end position="206"/>
    </location>
</feature>
<evidence type="ECO:0000259" key="3">
    <source>
        <dbReference type="Pfam" id="PF00149"/>
    </source>
</evidence>
<evidence type="ECO:0000313" key="5">
    <source>
        <dbReference type="EMBL" id="PSL44437.1"/>
    </source>
</evidence>
<dbReference type="InterPro" id="IPR036907">
    <property type="entry name" value="5'-Nucleotdase_C_sf"/>
</dbReference>
<keyword evidence="2" id="KW-0378">Hydrolase</keyword>
<protein>
    <submittedName>
        <fullName evidence="5">2',3'-cyclic-nucleotide 2'-phosphodiesterase (5'-nucleotidase family)</fullName>
    </submittedName>
</protein>
<dbReference type="PIRSF" id="PIRSF036361">
    <property type="entry name" value="YunD"/>
    <property type="match status" value="1"/>
</dbReference>
<proteinExistence type="inferred from homology"/>
<dbReference type="PANTHER" id="PTHR11575">
    <property type="entry name" value="5'-NUCLEOTIDASE-RELATED"/>
    <property type="match status" value="1"/>
</dbReference>
<dbReference type="Gene3D" id="3.90.780.10">
    <property type="entry name" value="5'-Nucleotidase, C-terminal domain"/>
    <property type="match status" value="1"/>
</dbReference>
<dbReference type="GO" id="GO:0008253">
    <property type="term" value="F:5'-nucleotidase activity"/>
    <property type="evidence" value="ECO:0007669"/>
    <property type="project" value="TreeGrafter"/>
</dbReference>
<dbReference type="SUPFAM" id="SSF56300">
    <property type="entry name" value="Metallo-dependent phosphatases"/>
    <property type="match status" value="1"/>
</dbReference>
<evidence type="ECO:0000259" key="4">
    <source>
        <dbReference type="Pfam" id="PF02872"/>
    </source>
</evidence>
<dbReference type="AlphaFoldDB" id="A0A2P8HDY4"/>
<keyword evidence="1" id="KW-0732">Signal</keyword>
<accession>A0A2P8HDY4</accession>
<dbReference type="Gene3D" id="3.60.21.10">
    <property type="match status" value="1"/>
</dbReference>
<feature type="domain" description="5'-Nucleotidase C-terminal" evidence="4">
    <location>
        <begin position="292"/>
        <end position="427"/>
    </location>
</feature>
<reference evidence="5 6" key="1">
    <citation type="submission" date="2018-03" db="EMBL/GenBank/DDBJ databases">
        <title>Genomic Encyclopedia of Type Strains, Phase III (KMG-III): the genomes of soil and plant-associated and newly described type strains.</title>
        <authorList>
            <person name="Whitman W."/>
        </authorList>
    </citation>
    <scope>NUCLEOTIDE SEQUENCE [LARGE SCALE GENOMIC DNA]</scope>
    <source>
        <strain evidence="5 6">CGMCC 1.07653</strain>
    </source>
</reference>
<dbReference type="GO" id="GO:0009166">
    <property type="term" value="P:nucleotide catabolic process"/>
    <property type="evidence" value="ECO:0007669"/>
    <property type="project" value="InterPro"/>
</dbReference>
<comment type="caution">
    <text evidence="5">The sequence shown here is derived from an EMBL/GenBank/DDBJ whole genome shotgun (WGS) entry which is preliminary data.</text>
</comment>
<dbReference type="Pfam" id="PF00149">
    <property type="entry name" value="Metallophos"/>
    <property type="match status" value="1"/>
</dbReference>
<dbReference type="GO" id="GO:0030288">
    <property type="term" value="C:outer membrane-bounded periplasmic space"/>
    <property type="evidence" value="ECO:0007669"/>
    <property type="project" value="TreeGrafter"/>
</dbReference>
<dbReference type="InterPro" id="IPR004843">
    <property type="entry name" value="Calcineurin-like_PHP"/>
</dbReference>
<dbReference type="GO" id="GO:0000166">
    <property type="term" value="F:nucleotide binding"/>
    <property type="evidence" value="ECO:0007669"/>
    <property type="project" value="UniProtKB-KW"/>
</dbReference>
<comment type="similarity">
    <text evidence="2">Belongs to the 5'-nucleotidase family.</text>
</comment>
<evidence type="ECO:0000256" key="2">
    <source>
        <dbReference type="RuleBase" id="RU362119"/>
    </source>
</evidence>
<dbReference type="CDD" id="cd00845">
    <property type="entry name" value="MPP_UshA_N_like"/>
    <property type="match status" value="1"/>
</dbReference>
<dbReference type="InterPro" id="IPR006179">
    <property type="entry name" value="5_nucleotidase/apyrase"/>
</dbReference>